<name>A0A964WSF8_9HYPH</name>
<dbReference type="Gene3D" id="3.30.420.10">
    <property type="entry name" value="Ribonuclease H-like superfamily/Ribonuclease H"/>
    <property type="match status" value="1"/>
</dbReference>
<dbReference type="NCBIfam" id="NF004316">
    <property type="entry name" value="PRK05711.1"/>
    <property type="match status" value="1"/>
</dbReference>
<evidence type="ECO:0000259" key="21">
    <source>
        <dbReference type="SMART" id="SM00479"/>
    </source>
</evidence>
<evidence type="ECO:0000256" key="2">
    <source>
        <dbReference type="ARBA" id="ARBA00012417"/>
    </source>
</evidence>
<dbReference type="GO" id="GO:0005829">
    <property type="term" value="C:cytosol"/>
    <property type="evidence" value="ECO:0007669"/>
    <property type="project" value="TreeGrafter"/>
</dbReference>
<comment type="catalytic activity">
    <reaction evidence="16 20">
        <text>DNA(n) + a 2'-deoxyribonucleoside 5'-triphosphate = DNA(n+1) + diphosphate</text>
        <dbReference type="Rhea" id="RHEA:22508"/>
        <dbReference type="Rhea" id="RHEA-COMP:17339"/>
        <dbReference type="Rhea" id="RHEA-COMP:17340"/>
        <dbReference type="ChEBI" id="CHEBI:33019"/>
        <dbReference type="ChEBI" id="CHEBI:61560"/>
        <dbReference type="ChEBI" id="CHEBI:173112"/>
        <dbReference type="EC" id="2.7.7.7"/>
    </reaction>
</comment>
<evidence type="ECO:0000256" key="6">
    <source>
        <dbReference type="ARBA" id="ARBA00022705"/>
    </source>
</evidence>
<keyword evidence="8 19" id="KW-0479">Metal-binding</keyword>
<keyword evidence="11 19" id="KW-0460">Magnesium</keyword>
<dbReference type="NCBIfam" id="TIGR01406">
    <property type="entry name" value="dnaQ_proteo"/>
    <property type="match status" value="1"/>
</dbReference>
<evidence type="ECO:0000256" key="5">
    <source>
        <dbReference type="ARBA" id="ARBA00022695"/>
    </source>
</evidence>
<dbReference type="SUPFAM" id="SSF53098">
    <property type="entry name" value="Ribonuclease H-like"/>
    <property type="match status" value="1"/>
</dbReference>
<keyword evidence="9 20" id="KW-0378">Hydrolase</keyword>
<feature type="binding site" evidence="18">
    <location>
        <position position="7"/>
    </location>
    <ligand>
        <name>substrate</name>
    </ligand>
</feature>
<dbReference type="InterPro" id="IPR006309">
    <property type="entry name" value="DnaQ_proteo"/>
</dbReference>
<evidence type="ECO:0000256" key="12">
    <source>
        <dbReference type="ARBA" id="ARBA00022932"/>
    </source>
</evidence>
<evidence type="ECO:0000256" key="3">
    <source>
        <dbReference type="ARBA" id="ARBA00020352"/>
    </source>
</evidence>
<evidence type="ECO:0000256" key="10">
    <source>
        <dbReference type="ARBA" id="ARBA00022839"/>
    </source>
</evidence>
<evidence type="ECO:0000256" key="18">
    <source>
        <dbReference type="PIRSR" id="PIRSR606309-2"/>
    </source>
</evidence>
<dbReference type="OrthoDB" id="9804290at2"/>
<dbReference type="NCBIfam" id="TIGR00573">
    <property type="entry name" value="dnaq"/>
    <property type="match status" value="1"/>
</dbReference>
<evidence type="ECO:0000256" key="16">
    <source>
        <dbReference type="ARBA" id="ARBA00049244"/>
    </source>
</evidence>
<organism evidence="22 23">
    <name type="scientific">Propylenella binzhouense</name>
    <dbReference type="NCBI Taxonomy" id="2555902"/>
    <lineage>
        <taxon>Bacteria</taxon>
        <taxon>Pseudomonadati</taxon>
        <taxon>Pseudomonadota</taxon>
        <taxon>Alphaproteobacteria</taxon>
        <taxon>Hyphomicrobiales</taxon>
        <taxon>Propylenellaceae</taxon>
        <taxon>Propylenella</taxon>
    </lineage>
</organism>
<keyword evidence="12 20" id="KW-0239">DNA-directed DNA polymerase</keyword>
<dbReference type="EC" id="2.7.7.7" evidence="2 20"/>
<dbReference type="InterPro" id="IPR013520">
    <property type="entry name" value="Ribonucl_H"/>
</dbReference>
<dbReference type="GO" id="GO:0045004">
    <property type="term" value="P:DNA replication proofreading"/>
    <property type="evidence" value="ECO:0007669"/>
    <property type="project" value="TreeGrafter"/>
</dbReference>
<keyword evidence="10 20" id="KW-0269">Exonuclease</keyword>
<protein>
    <recommendedName>
        <fullName evidence="3 20">DNA polymerase III subunit epsilon</fullName>
        <ecNumber evidence="2 20">2.7.7.7</ecNumber>
    </recommendedName>
</protein>
<dbReference type="GO" id="GO:0003887">
    <property type="term" value="F:DNA-directed DNA polymerase activity"/>
    <property type="evidence" value="ECO:0007669"/>
    <property type="project" value="UniProtKB-KW"/>
</dbReference>
<dbReference type="InterPro" id="IPR036397">
    <property type="entry name" value="RNaseH_sf"/>
</dbReference>
<feature type="binding site" evidence="18">
    <location>
        <position position="155"/>
    </location>
    <ligand>
        <name>substrate</name>
    </ligand>
</feature>
<evidence type="ECO:0000256" key="14">
    <source>
        <dbReference type="ARBA" id="ARBA00025483"/>
    </source>
</evidence>
<keyword evidence="23" id="KW-1185">Reference proteome</keyword>
<dbReference type="RefSeq" id="WP_161139189.1">
    <property type="nucleotide sequence ID" value="NZ_SPKJ01000006.1"/>
</dbReference>
<dbReference type="FunFam" id="3.30.420.10:FF:000012">
    <property type="entry name" value="DNA polymerase III subunit epsilon"/>
    <property type="match status" value="1"/>
</dbReference>
<evidence type="ECO:0000256" key="17">
    <source>
        <dbReference type="PIRSR" id="PIRSR606309-1"/>
    </source>
</evidence>
<keyword evidence="6 20" id="KW-0235">DNA replication</keyword>
<dbReference type="InterPro" id="IPR012337">
    <property type="entry name" value="RNaseH-like_sf"/>
</dbReference>
<feature type="domain" description="Exonuclease" evidence="21">
    <location>
        <begin position="2"/>
        <end position="172"/>
    </location>
</feature>
<evidence type="ECO:0000256" key="1">
    <source>
        <dbReference type="ARBA" id="ARBA00001936"/>
    </source>
</evidence>
<comment type="subunit">
    <text evidence="15 20">DNA polymerase III contains a core (composed of alpha, epsilon and theta chains) that associates with a tau subunit. This core dimerizes to form the POLIII' complex. PolIII' associates with the gamma complex (composed of gamma, delta, delta', psi and chi chains) and with the beta chain to form the complete DNA polymerase III complex.</text>
</comment>
<comment type="cofactor">
    <cofactor evidence="19">
        <name>Mg(2+)</name>
        <dbReference type="ChEBI" id="CHEBI:18420"/>
    </cofactor>
    <cofactor evidence="19">
        <name>Mn(2+)</name>
        <dbReference type="ChEBI" id="CHEBI:29035"/>
    </cofactor>
    <text evidence="19">Binds 2 divalent metal cations. Magnesium or manganese.</text>
</comment>
<proteinExistence type="predicted"/>
<evidence type="ECO:0000256" key="15">
    <source>
        <dbReference type="ARBA" id="ARBA00026073"/>
    </source>
</evidence>
<dbReference type="SMART" id="SM00479">
    <property type="entry name" value="EXOIII"/>
    <property type="match status" value="1"/>
</dbReference>
<evidence type="ECO:0000256" key="20">
    <source>
        <dbReference type="RuleBase" id="RU364087"/>
    </source>
</evidence>
<comment type="cofactor">
    <cofactor evidence="1 20">
        <name>Mn(2+)</name>
        <dbReference type="ChEBI" id="CHEBI:29035"/>
    </cofactor>
</comment>
<dbReference type="GO" id="GO:0008408">
    <property type="term" value="F:3'-5' exonuclease activity"/>
    <property type="evidence" value="ECO:0007669"/>
    <property type="project" value="TreeGrafter"/>
</dbReference>
<dbReference type="GO" id="GO:0046872">
    <property type="term" value="F:metal ion binding"/>
    <property type="evidence" value="ECO:0007669"/>
    <property type="project" value="UniProtKB-KW"/>
</dbReference>
<keyword evidence="4 20" id="KW-0808">Transferase</keyword>
<dbReference type="Pfam" id="PF00929">
    <property type="entry name" value="RNase_T"/>
    <property type="match status" value="1"/>
</dbReference>
<dbReference type="Proteomes" id="UP000773614">
    <property type="component" value="Unassembled WGS sequence"/>
</dbReference>
<keyword evidence="13 19" id="KW-0464">Manganese</keyword>
<evidence type="ECO:0000313" key="23">
    <source>
        <dbReference type="Proteomes" id="UP000773614"/>
    </source>
</evidence>
<dbReference type="PANTHER" id="PTHR30231:SF41">
    <property type="entry name" value="DNA POLYMERASE III SUBUNIT EPSILON"/>
    <property type="match status" value="1"/>
</dbReference>
<dbReference type="PANTHER" id="PTHR30231">
    <property type="entry name" value="DNA POLYMERASE III SUBUNIT EPSILON"/>
    <property type="match status" value="1"/>
</dbReference>
<evidence type="ECO:0000256" key="4">
    <source>
        <dbReference type="ARBA" id="ARBA00022679"/>
    </source>
</evidence>
<sequence>MREIVFDTETTGLNALGGDRLIEIGCVEILNQIPTGRTFHAYINPQRPVDPDAVRVHGLDDAFLADKPCFDKIVDAFLDFVGDSPLVAHNADFDRGFINMELGLCGRSAVPVHRFVDTLQLARRRHPNASNSLDALCARFGIDNSSRTKHGALLDAEILAEVYIELLGGRQAAFALGTIEESAAAVAAAAPIAPRARPLPPRITAADLAAHAAYVEALGPKSLWLKYRSAAASKVA</sequence>
<feature type="active site" description="Proton acceptor" evidence="17">
    <location>
        <position position="150"/>
    </location>
</feature>
<evidence type="ECO:0000256" key="9">
    <source>
        <dbReference type="ARBA" id="ARBA00022801"/>
    </source>
</evidence>
<feature type="binding site" evidence="18">
    <location>
        <position position="57"/>
    </location>
    <ligand>
        <name>substrate</name>
    </ligand>
</feature>
<dbReference type="EMBL" id="SPKJ01000006">
    <property type="protein sequence ID" value="MYZ46821.1"/>
    <property type="molecule type" value="Genomic_DNA"/>
</dbReference>
<accession>A0A964WSF8</accession>
<feature type="binding site" evidence="19">
    <location>
        <position position="7"/>
    </location>
    <ligand>
        <name>a divalent metal cation</name>
        <dbReference type="ChEBI" id="CHEBI:60240"/>
        <label>1</label>
        <note>catalytic</note>
    </ligand>
</feature>
<feature type="binding site" evidence="19">
    <location>
        <position position="155"/>
    </location>
    <ligand>
        <name>a divalent metal cation</name>
        <dbReference type="ChEBI" id="CHEBI:60240"/>
        <label>1</label>
        <note>catalytic</note>
    </ligand>
</feature>
<evidence type="ECO:0000256" key="8">
    <source>
        <dbReference type="ARBA" id="ARBA00022723"/>
    </source>
</evidence>
<evidence type="ECO:0000256" key="13">
    <source>
        <dbReference type="ARBA" id="ARBA00023211"/>
    </source>
</evidence>
<comment type="function">
    <text evidence="14 20">DNA polymerase III is a complex, multichain enzyme responsible for most of the replicative synthesis in bacteria. The epsilon subunit contain the editing function and is a proofreading 3'-5' exonuclease.</text>
</comment>
<feature type="binding site" evidence="18">
    <location>
        <position position="9"/>
    </location>
    <ligand>
        <name>substrate</name>
    </ligand>
</feature>
<evidence type="ECO:0000256" key="7">
    <source>
        <dbReference type="ARBA" id="ARBA00022722"/>
    </source>
</evidence>
<keyword evidence="5 20" id="KW-0548">Nucleotidyltransferase</keyword>
<reference evidence="22" key="1">
    <citation type="submission" date="2019-03" db="EMBL/GenBank/DDBJ databases">
        <title>Afifella sp. nov., isolated from activated sludge.</title>
        <authorList>
            <person name="Li Q."/>
            <person name="Liu Y."/>
        </authorList>
    </citation>
    <scope>NUCLEOTIDE SEQUENCE</scope>
    <source>
        <strain evidence="22">L72</strain>
    </source>
</reference>
<gene>
    <name evidence="20 22" type="primary">dnaQ</name>
    <name evidence="22" type="ORF">E4O86_03710</name>
</gene>
<comment type="caution">
    <text evidence="22">The sequence shown here is derived from an EMBL/GenBank/DDBJ whole genome shotgun (WGS) entry which is preliminary data.</text>
</comment>
<dbReference type="AlphaFoldDB" id="A0A964WSF8"/>
<evidence type="ECO:0000256" key="11">
    <source>
        <dbReference type="ARBA" id="ARBA00022842"/>
    </source>
</evidence>
<evidence type="ECO:0000313" key="22">
    <source>
        <dbReference type="EMBL" id="MYZ46821.1"/>
    </source>
</evidence>
<keyword evidence="7 20" id="KW-0540">Nuclease</keyword>
<evidence type="ECO:0000256" key="19">
    <source>
        <dbReference type="PIRSR" id="PIRSR606309-3"/>
    </source>
</evidence>
<dbReference type="CDD" id="cd06131">
    <property type="entry name" value="DNA_pol_III_epsilon_Ecoli_like"/>
    <property type="match status" value="1"/>
</dbReference>
<dbReference type="GO" id="GO:0003677">
    <property type="term" value="F:DNA binding"/>
    <property type="evidence" value="ECO:0007669"/>
    <property type="project" value="InterPro"/>
</dbReference>
<dbReference type="InterPro" id="IPR006054">
    <property type="entry name" value="DnaQ"/>
</dbReference>
<feature type="binding site" evidence="19">
    <location>
        <position position="9"/>
    </location>
    <ligand>
        <name>a divalent metal cation</name>
        <dbReference type="ChEBI" id="CHEBI:60240"/>
        <label>1</label>
        <note>catalytic</note>
    </ligand>
</feature>